<protein>
    <submittedName>
        <fullName evidence="2">Phosphohistidine phosphatase</fullName>
    </submittedName>
</protein>
<reference evidence="3" key="1">
    <citation type="submission" date="2016-10" db="EMBL/GenBank/DDBJ databases">
        <authorList>
            <person name="Varghese N."/>
            <person name="Submissions S."/>
        </authorList>
    </citation>
    <scope>NUCLEOTIDE SEQUENCE [LARGE SCALE GENOMIC DNA]</scope>
    <source>
        <strain evidence="3">DSM 26471</strain>
    </source>
</reference>
<sequence>MPLRLILMRHAKSSWGDPLQEDIDRPLTARGQRNALSMGHWLKERGYIPDHALVSSATRTQQTYDQVCHALGTEPENTLLEALYLASDGCLLRALHRTRGQTVLLIAHNPGIGDFAARFPDKAPDHRKCGSYPTCATTVYELGCEDWRDATWGKNRILDFATPKEIEAGRH</sequence>
<dbReference type="PANTHER" id="PTHR47623">
    <property type="entry name" value="OS09G0287300 PROTEIN"/>
    <property type="match status" value="1"/>
</dbReference>
<proteinExistence type="predicted"/>
<feature type="binding site" evidence="1">
    <location>
        <position position="59"/>
    </location>
    <ligand>
        <name>substrate</name>
    </ligand>
</feature>
<dbReference type="Proteomes" id="UP000199630">
    <property type="component" value="Unassembled WGS sequence"/>
</dbReference>
<dbReference type="PANTHER" id="PTHR47623:SF1">
    <property type="entry name" value="OS09G0287300 PROTEIN"/>
    <property type="match status" value="1"/>
</dbReference>
<dbReference type="Gene3D" id="3.40.50.1240">
    <property type="entry name" value="Phosphoglycerate mutase-like"/>
    <property type="match status" value="1"/>
</dbReference>
<evidence type="ECO:0000313" key="3">
    <source>
        <dbReference type="Proteomes" id="UP000199630"/>
    </source>
</evidence>
<dbReference type="SUPFAM" id="SSF53254">
    <property type="entry name" value="Phosphoglycerate mutase-like"/>
    <property type="match status" value="1"/>
</dbReference>
<keyword evidence="3" id="KW-1185">Reference proteome</keyword>
<gene>
    <name evidence="2" type="ORF">SAMN04487991_2177</name>
</gene>
<dbReference type="AlphaFoldDB" id="A0A1I3RBJ1"/>
<evidence type="ECO:0000256" key="1">
    <source>
        <dbReference type="PIRSR" id="PIRSR613078-2"/>
    </source>
</evidence>
<dbReference type="RefSeq" id="WP_090060694.1">
    <property type="nucleotide sequence ID" value="NZ_FORH01000003.1"/>
</dbReference>
<dbReference type="OrthoDB" id="9810154at2"/>
<dbReference type="InterPro" id="IPR013078">
    <property type="entry name" value="His_Pase_superF_clade-1"/>
</dbReference>
<name>A0A1I3RBJ1_9RHOB</name>
<evidence type="ECO:0000313" key="2">
    <source>
        <dbReference type="EMBL" id="SFJ44014.1"/>
    </source>
</evidence>
<dbReference type="Pfam" id="PF00300">
    <property type="entry name" value="His_Phos_1"/>
    <property type="match status" value="1"/>
</dbReference>
<dbReference type="InterPro" id="IPR029033">
    <property type="entry name" value="His_PPase_superfam"/>
</dbReference>
<dbReference type="CDD" id="cd07067">
    <property type="entry name" value="HP_PGM_like"/>
    <property type="match status" value="1"/>
</dbReference>
<dbReference type="EMBL" id="FORH01000003">
    <property type="protein sequence ID" value="SFJ44014.1"/>
    <property type="molecule type" value="Genomic_DNA"/>
</dbReference>
<dbReference type="SMART" id="SM00855">
    <property type="entry name" value="PGAM"/>
    <property type="match status" value="1"/>
</dbReference>
<dbReference type="STRING" id="588602.SAMN04487991_2177"/>
<accession>A0A1I3RBJ1</accession>
<organism evidence="2 3">
    <name type="scientific">Celeribacter neptunius</name>
    <dbReference type="NCBI Taxonomy" id="588602"/>
    <lineage>
        <taxon>Bacteria</taxon>
        <taxon>Pseudomonadati</taxon>
        <taxon>Pseudomonadota</taxon>
        <taxon>Alphaproteobacteria</taxon>
        <taxon>Rhodobacterales</taxon>
        <taxon>Roseobacteraceae</taxon>
        <taxon>Celeribacter</taxon>
    </lineage>
</organism>